<dbReference type="PANTHER" id="PTHR24329">
    <property type="entry name" value="HOMEOBOX PROTEIN ARISTALESS"/>
    <property type="match status" value="1"/>
</dbReference>
<reference evidence="18" key="1">
    <citation type="journal article" date="2021" name="Elife">
        <title>Highly contiguous assemblies of 101 drosophilid genomes.</title>
        <authorList>
            <person name="Kim B.Y."/>
            <person name="Wang J.R."/>
            <person name="Miller D.E."/>
            <person name="Barmina O."/>
            <person name="Delaney E."/>
            <person name="Thompson A."/>
            <person name="Comeault A.A."/>
            <person name="Peede D."/>
            <person name="D'Agostino E.R."/>
            <person name="Pelaez J."/>
            <person name="Aguilar J.M."/>
            <person name="Haji D."/>
            <person name="Matsunaga T."/>
            <person name="Armstrong E.E."/>
            <person name="Zych M."/>
            <person name="Ogawa Y."/>
            <person name="Stamenkovic-Radak M."/>
            <person name="Jelic M."/>
            <person name="Veselinovic M.S."/>
            <person name="Tanaskovic M."/>
            <person name="Eric P."/>
            <person name="Gao J.J."/>
            <person name="Katoh T.K."/>
            <person name="Toda M.J."/>
            <person name="Watabe H."/>
            <person name="Watada M."/>
            <person name="Davis J.S."/>
            <person name="Moyle L.C."/>
            <person name="Manoli G."/>
            <person name="Bertolini E."/>
            <person name="Kostal V."/>
            <person name="Hawley R.S."/>
            <person name="Takahashi A."/>
            <person name="Jones C.D."/>
            <person name="Price D.K."/>
            <person name="Whiteman N."/>
            <person name="Kopp A."/>
            <person name="Matute D.R."/>
            <person name="Petrov D.A."/>
        </authorList>
    </citation>
    <scope>NUCLEOTIDE SEQUENCE [LARGE SCALE GENOMIC DNA]</scope>
</reference>
<feature type="compositionally biased region" description="Gly residues" evidence="14">
    <location>
        <begin position="508"/>
        <end position="528"/>
    </location>
</feature>
<dbReference type="PROSITE" id="PS00027">
    <property type="entry name" value="HOMEOBOX_1"/>
    <property type="match status" value="1"/>
</dbReference>
<evidence type="ECO:0000256" key="1">
    <source>
        <dbReference type="ARBA" id="ARBA00004123"/>
    </source>
</evidence>
<keyword evidence="7 12" id="KW-0539">Nucleus</keyword>
<dbReference type="AlphaFoldDB" id="A0A6P4EXF4"/>
<dbReference type="InterPro" id="IPR009057">
    <property type="entry name" value="Homeodomain-like_sf"/>
</dbReference>
<dbReference type="GO" id="GO:0005634">
    <property type="term" value="C:nucleus"/>
    <property type="evidence" value="ECO:0007669"/>
    <property type="project" value="UniProtKB-SubCell"/>
</dbReference>
<accession>A0A6P4EXF4</accession>
<feature type="region of interest" description="Disordered" evidence="14">
    <location>
        <begin position="545"/>
        <end position="593"/>
    </location>
</feature>
<evidence type="ECO:0000256" key="2">
    <source>
        <dbReference type="ARBA" id="ARBA00022473"/>
    </source>
</evidence>
<comment type="subcellular location">
    <subcellularLocation>
        <location evidence="1 12 13">Nucleus</location>
    </subcellularLocation>
</comment>
<evidence type="ECO:0000256" key="11">
    <source>
        <dbReference type="ARBA" id="ARBA00078248"/>
    </source>
</evidence>
<dbReference type="EnsemblMetazoa" id="XM_017127346.2">
    <property type="protein sequence ID" value="XP_016982835.1"/>
    <property type="gene ID" value="LOC108047238"/>
</dbReference>
<dbReference type="Gene3D" id="1.10.10.60">
    <property type="entry name" value="Homeodomain-like"/>
    <property type="match status" value="1"/>
</dbReference>
<dbReference type="Pfam" id="PF03826">
    <property type="entry name" value="OAR"/>
    <property type="match status" value="1"/>
</dbReference>
<evidence type="ECO:0000313" key="18">
    <source>
        <dbReference type="Proteomes" id="UP001652680"/>
    </source>
</evidence>
<gene>
    <name evidence="19" type="primary">LOC108047238</name>
    <name evidence="17" type="synonym">108047238</name>
</gene>
<evidence type="ECO:0000256" key="3">
    <source>
        <dbReference type="ARBA" id="ARBA00023015"/>
    </source>
</evidence>
<dbReference type="InterPro" id="IPR003654">
    <property type="entry name" value="OAR_dom"/>
</dbReference>
<dbReference type="OrthoDB" id="6159439at2759"/>
<organism evidence="19">
    <name type="scientific">Drosophila rhopaloa</name>
    <name type="common">Fruit fly</name>
    <dbReference type="NCBI Taxonomy" id="1041015"/>
    <lineage>
        <taxon>Eukaryota</taxon>
        <taxon>Metazoa</taxon>
        <taxon>Ecdysozoa</taxon>
        <taxon>Arthropoda</taxon>
        <taxon>Hexapoda</taxon>
        <taxon>Insecta</taxon>
        <taxon>Pterygota</taxon>
        <taxon>Neoptera</taxon>
        <taxon>Endopterygota</taxon>
        <taxon>Diptera</taxon>
        <taxon>Brachycera</taxon>
        <taxon>Muscomorpha</taxon>
        <taxon>Ephydroidea</taxon>
        <taxon>Drosophilidae</taxon>
        <taxon>Drosophila</taxon>
        <taxon>Sophophora</taxon>
    </lineage>
</organism>
<dbReference type="Pfam" id="PF00046">
    <property type="entry name" value="Homeodomain"/>
    <property type="match status" value="1"/>
</dbReference>
<feature type="compositionally biased region" description="Gly residues" evidence="14">
    <location>
        <begin position="565"/>
        <end position="579"/>
    </location>
</feature>
<comment type="subunit">
    <text evidence="9">Interacts with RGMB.</text>
</comment>
<evidence type="ECO:0000313" key="17">
    <source>
        <dbReference type="EnsemblMetazoa" id="XP_016982835.1"/>
    </source>
</evidence>
<feature type="domain" description="OAR" evidence="16">
    <location>
        <begin position="435"/>
        <end position="448"/>
    </location>
</feature>
<feature type="compositionally biased region" description="Low complexity" evidence="14">
    <location>
        <begin position="276"/>
        <end position="288"/>
    </location>
</feature>
<evidence type="ECO:0000256" key="12">
    <source>
        <dbReference type="PROSITE-ProRule" id="PRU00108"/>
    </source>
</evidence>
<dbReference type="GO" id="GO:0000981">
    <property type="term" value="F:DNA-binding transcription factor activity, RNA polymerase II-specific"/>
    <property type="evidence" value="ECO:0007669"/>
    <property type="project" value="InterPro"/>
</dbReference>
<name>A0A6P4EXF4_DRORH</name>
<feature type="compositionally biased region" description="Basic and acidic residues" evidence="14">
    <location>
        <begin position="130"/>
        <end position="139"/>
    </location>
</feature>
<reference evidence="17" key="3">
    <citation type="submission" date="2025-05" db="UniProtKB">
        <authorList>
            <consortium name="EnsemblMetazoa"/>
        </authorList>
    </citation>
    <scope>IDENTIFICATION</scope>
</reference>
<reference evidence="19" key="2">
    <citation type="submission" date="2025-04" db="UniProtKB">
        <authorList>
            <consortium name="RefSeq"/>
        </authorList>
    </citation>
    <scope>IDENTIFICATION</scope>
</reference>
<dbReference type="PROSITE" id="PS50071">
    <property type="entry name" value="HOMEOBOX_2"/>
    <property type="match status" value="1"/>
</dbReference>
<evidence type="ECO:0000259" key="15">
    <source>
        <dbReference type="PROSITE" id="PS50071"/>
    </source>
</evidence>
<dbReference type="SUPFAM" id="SSF46689">
    <property type="entry name" value="Homeodomain-like"/>
    <property type="match status" value="1"/>
</dbReference>
<feature type="compositionally biased region" description="Low complexity" evidence="14">
    <location>
        <begin position="410"/>
        <end position="424"/>
    </location>
</feature>
<feature type="compositionally biased region" description="Basic and acidic residues" evidence="14">
    <location>
        <begin position="111"/>
        <end position="123"/>
    </location>
</feature>
<dbReference type="Proteomes" id="UP001652680">
    <property type="component" value="Unassembled WGS sequence"/>
</dbReference>
<keyword evidence="2" id="KW-0217">Developmental protein</keyword>
<dbReference type="GO" id="GO:0000977">
    <property type="term" value="F:RNA polymerase II transcription regulatory region sequence-specific DNA binding"/>
    <property type="evidence" value="ECO:0007669"/>
    <property type="project" value="TreeGrafter"/>
</dbReference>
<feature type="compositionally biased region" description="Low complexity" evidence="14">
    <location>
        <begin position="212"/>
        <end position="229"/>
    </location>
</feature>
<keyword evidence="5 12" id="KW-0371">Homeobox</keyword>
<dbReference type="InterPro" id="IPR001356">
    <property type="entry name" value="HD"/>
</dbReference>
<comment type="function">
    <text evidence="8">Transcription factor required for the formation of correct projections from nociceptive sensory neurons to the dorsal horn of the spinal cord and normal perception of pain.</text>
</comment>
<keyword evidence="18" id="KW-1185">Reference proteome</keyword>
<evidence type="ECO:0000256" key="10">
    <source>
        <dbReference type="ARBA" id="ARBA00070091"/>
    </source>
</evidence>
<feature type="compositionally biased region" description="Polar residues" evidence="14">
    <location>
        <begin position="200"/>
        <end position="211"/>
    </location>
</feature>
<dbReference type="PANTHER" id="PTHR24329:SF337">
    <property type="entry name" value="ARISTALESS RELATED HOMEOBOX"/>
    <property type="match status" value="1"/>
</dbReference>
<feature type="region of interest" description="Disordered" evidence="14">
    <location>
        <begin position="111"/>
        <end position="301"/>
    </location>
</feature>
<dbReference type="InterPro" id="IPR017970">
    <property type="entry name" value="Homeobox_CS"/>
</dbReference>
<evidence type="ECO:0000256" key="13">
    <source>
        <dbReference type="RuleBase" id="RU000682"/>
    </source>
</evidence>
<evidence type="ECO:0000256" key="8">
    <source>
        <dbReference type="ARBA" id="ARBA00058719"/>
    </source>
</evidence>
<evidence type="ECO:0000256" key="14">
    <source>
        <dbReference type="SAM" id="MobiDB-lite"/>
    </source>
</evidence>
<evidence type="ECO:0000256" key="5">
    <source>
        <dbReference type="ARBA" id="ARBA00023155"/>
    </source>
</evidence>
<proteinExistence type="predicted"/>
<dbReference type="CTD" id="644168"/>
<keyword evidence="6" id="KW-0804">Transcription</keyword>
<dbReference type="SMART" id="SM00389">
    <property type="entry name" value="HOX"/>
    <property type="match status" value="1"/>
</dbReference>
<dbReference type="InterPro" id="IPR050649">
    <property type="entry name" value="Paired_Homeobox_TFs"/>
</dbReference>
<feature type="compositionally biased region" description="Polar residues" evidence="14">
    <location>
        <begin position="160"/>
        <end position="170"/>
    </location>
</feature>
<sequence length="593" mass="61887">MFCYQCPPALHPCGPHPPRLPTLDYPFAATHPYTSYSYHPAIHDETFVRRKQRRNRTTFTLQQLEELETAFAQTHYPDVFTREDLAMKINLTEARVQVWFQNRRAKWRKAERLKDEQRKRENGESSSSLDKLHDSRESSPDITGEIDDDMDELPPRQRSHSPLTNGQMEQQHSHSLSHSHSHSRSPGGGMHLDSSDNERPLSSNQLATTPHSASQSLGSISAGSPSPSGMHRDHREHTPLVGGGGQGPSSPSNSRNTDSPIEVGGPMSLTTGSRMPASSNNSASSTPTPTTPHAPQLPHSSAAAAAAFGSHIFGNFGGGSNASDSNCGFRPVLSEQSAVAAAAAAAAAQRSANHPPLFLPPHLAAQFSHQPLFPGLKGVSPFQSLCSCCSLKPPPPPGSSVVAPLSIPVSSSSAASSPESPKSSGQGCGHDPRSNSVAELRRKAQEHSAALLQSLHAAAAAGLAFPGLHLPPLSFAHHPALGQHVVNHNNNNTMRMKHEAQDMTMNGLGPGSGSGSGSGSGGGVSMGGGSSAALLDLAESAVAYQQQHATLSPPTTPTQPAAGGVAAGEGSPGSGGITGGSSLNGNAVLTKME</sequence>
<evidence type="ECO:0000256" key="4">
    <source>
        <dbReference type="ARBA" id="ARBA00023125"/>
    </source>
</evidence>
<feature type="region of interest" description="Disordered" evidence="14">
    <location>
        <begin position="410"/>
        <end position="442"/>
    </location>
</feature>
<dbReference type="RefSeq" id="XP_016982835.1">
    <property type="nucleotide sequence ID" value="XM_017127346.1"/>
</dbReference>
<evidence type="ECO:0000256" key="6">
    <source>
        <dbReference type="ARBA" id="ARBA00023163"/>
    </source>
</evidence>
<keyword evidence="3" id="KW-0805">Transcription regulation</keyword>
<evidence type="ECO:0000256" key="7">
    <source>
        <dbReference type="ARBA" id="ARBA00023242"/>
    </source>
</evidence>
<protein>
    <recommendedName>
        <fullName evidence="10">Dorsal root ganglia homeobox protein</fullName>
    </recommendedName>
    <alternativeName>
        <fullName evidence="11">Paired-related homeobox protein-like 1</fullName>
    </alternativeName>
</protein>
<keyword evidence="4 12" id="KW-0238">DNA-binding</keyword>
<evidence type="ECO:0000313" key="19">
    <source>
        <dbReference type="RefSeq" id="XP_016982835.1"/>
    </source>
</evidence>
<dbReference type="CDD" id="cd00086">
    <property type="entry name" value="homeodomain"/>
    <property type="match status" value="1"/>
</dbReference>
<evidence type="ECO:0000256" key="9">
    <source>
        <dbReference type="ARBA" id="ARBA00064347"/>
    </source>
</evidence>
<evidence type="ECO:0000259" key="16">
    <source>
        <dbReference type="PROSITE" id="PS50803"/>
    </source>
</evidence>
<dbReference type="FunFam" id="1.10.10.60:FF:000126">
    <property type="entry name" value="dorsal root ganglia homeobox protein-like"/>
    <property type="match status" value="1"/>
</dbReference>
<feature type="DNA-binding region" description="Homeobox" evidence="12">
    <location>
        <begin position="52"/>
        <end position="111"/>
    </location>
</feature>
<dbReference type="GeneID" id="108047238"/>
<feature type="domain" description="Homeobox" evidence="15">
    <location>
        <begin position="50"/>
        <end position="110"/>
    </location>
</feature>
<dbReference type="PROSITE" id="PS50803">
    <property type="entry name" value="OAR"/>
    <property type="match status" value="1"/>
</dbReference>
<feature type="region of interest" description="Disordered" evidence="14">
    <location>
        <begin position="503"/>
        <end position="528"/>
    </location>
</feature>